<evidence type="ECO:0000259" key="5">
    <source>
        <dbReference type="Pfam" id="PF25954"/>
    </source>
</evidence>
<dbReference type="Pfam" id="PF25989">
    <property type="entry name" value="YknX_C"/>
    <property type="match status" value="1"/>
</dbReference>
<gene>
    <name evidence="7" type="ORF">EDC57_1600</name>
</gene>
<dbReference type="Pfam" id="PF25917">
    <property type="entry name" value="BSH_RND"/>
    <property type="match status" value="1"/>
</dbReference>
<dbReference type="Gene3D" id="1.10.287.470">
    <property type="entry name" value="Helix hairpin bin"/>
    <property type="match status" value="1"/>
</dbReference>
<dbReference type="InterPro" id="IPR058625">
    <property type="entry name" value="MdtA-like_BSH"/>
</dbReference>
<name>A0A3N1Y0S3_9GAMM</name>
<organism evidence="7 8">
    <name type="scientific">Inmirania thermothiophila</name>
    <dbReference type="NCBI Taxonomy" id="1750597"/>
    <lineage>
        <taxon>Bacteria</taxon>
        <taxon>Pseudomonadati</taxon>
        <taxon>Pseudomonadota</taxon>
        <taxon>Gammaproteobacteria</taxon>
        <taxon>Chromatiales</taxon>
        <taxon>Ectothiorhodospiraceae</taxon>
        <taxon>Inmirania</taxon>
    </lineage>
</organism>
<evidence type="ECO:0000313" key="8">
    <source>
        <dbReference type="Proteomes" id="UP000276634"/>
    </source>
</evidence>
<proteinExistence type="inferred from homology"/>
<dbReference type="Gene3D" id="2.40.30.170">
    <property type="match status" value="1"/>
</dbReference>
<accession>A0A3N1Y0S3</accession>
<dbReference type="Gene3D" id="2.40.420.20">
    <property type="match status" value="1"/>
</dbReference>
<feature type="coiled-coil region" evidence="2">
    <location>
        <begin position="137"/>
        <end position="164"/>
    </location>
</feature>
<reference evidence="7 8" key="1">
    <citation type="submission" date="2018-11" db="EMBL/GenBank/DDBJ databases">
        <title>Genomic Encyclopedia of Type Strains, Phase IV (KMG-IV): sequencing the most valuable type-strain genomes for metagenomic binning, comparative biology and taxonomic classification.</title>
        <authorList>
            <person name="Goeker M."/>
        </authorList>
    </citation>
    <scope>NUCLEOTIDE SEQUENCE [LARGE SCALE GENOMIC DNA]</scope>
    <source>
        <strain evidence="7 8">DSM 100275</strain>
    </source>
</reference>
<sequence>MRRLVALALAALAAGCSGEAAEEAAPAEVRRTPVTVASPVRRDLEVVERSVGTLEPKHAPWVAAEVAGRIAEAAAEEGDAVAAGAVLARIDETDLRLALDAAVADEARIAALIRAQEKQVARLRSLLPQGHVNQSLVDEAEAQLDALREQLTAARARVAERRHALAKAAIRAPVAGRIEARRVSAGDFVQVGQPLFRIVDEGRLRAVAPLPEALAPSLRPGLEVRLASPTAPGRTVRARIDEIRPMVSRSARALYVIAELDNPGGWRAGASVDMTVVLARRAGAVTVPAPAVVRRPAGEVVYVLADGGRVAARPVETGLHGDGWIEIRSGLAGDERVVVDGAGFLTDGAAVAVRGEPGA</sequence>
<dbReference type="InterPro" id="IPR006143">
    <property type="entry name" value="RND_pump_MFP"/>
</dbReference>
<dbReference type="OrthoDB" id="9806939at2"/>
<comment type="caution">
    <text evidence="7">The sequence shown here is derived from an EMBL/GenBank/DDBJ whole genome shotgun (WGS) entry which is preliminary data.</text>
</comment>
<dbReference type="PROSITE" id="PS51257">
    <property type="entry name" value="PROKAR_LIPOPROTEIN"/>
    <property type="match status" value="1"/>
</dbReference>
<evidence type="ECO:0000256" key="2">
    <source>
        <dbReference type="SAM" id="Coils"/>
    </source>
</evidence>
<feature type="chain" id="PRO_5018123903" evidence="3">
    <location>
        <begin position="21"/>
        <end position="359"/>
    </location>
</feature>
<evidence type="ECO:0000256" key="1">
    <source>
        <dbReference type="ARBA" id="ARBA00009477"/>
    </source>
</evidence>
<keyword evidence="8" id="KW-1185">Reference proteome</keyword>
<dbReference type="EMBL" id="RJVI01000002">
    <property type="protein sequence ID" value="ROR32400.1"/>
    <property type="molecule type" value="Genomic_DNA"/>
</dbReference>
<dbReference type="AlphaFoldDB" id="A0A3N1Y0S3"/>
<keyword evidence="3" id="KW-0732">Signal</keyword>
<dbReference type="Gene3D" id="2.40.50.100">
    <property type="match status" value="1"/>
</dbReference>
<dbReference type="InterPro" id="IPR058792">
    <property type="entry name" value="Beta-barrel_RND_2"/>
</dbReference>
<evidence type="ECO:0000313" key="7">
    <source>
        <dbReference type="EMBL" id="ROR32400.1"/>
    </source>
</evidence>
<dbReference type="InterPro" id="IPR058637">
    <property type="entry name" value="YknX-like_C"/>
</dbReference>
<evidence type="ECO:0000259" key="4">
    <source>
        <dbReference type="Pfam" id="PF25917"/>
    </source>
</evidence>
<feature type="signal peptide" evidence="3">
    <location>
        <begin position="1"/>
        <end position="20"/>
    </location>
</feature>
<feature type="domain" description="CusB-like beta-barrel" evidence="5">
    <location>
        <begin position="208"/>
        <end position="275"/>
    </location>
</feature>
<feature type="domain" description="Multidrug resistance protein MdtA-like barrel-sandwich hybrid" evidence="4">
    <location>
        <begin position="62"/>
        <end position="200"/>
    </location>
</feature>
<protein>
    <submittedName>
        <fullName evidence="7">RND family efflux transporter MFP subunit</fullName>
    </submittedName>
</protein>
<dbReference type="PANTHER" id="PTHR30469:SF38">
    <property type="entry name" value="HLYD FAMILY SECRETION PROTEIN"/>
    <property type="match status" value="1"/>
</dbReference>
<dbReference type="Proteomes" id="UP000276634">
    <property type="component" value="Unassembled WGS sequence"/>
</dbReference>
<dbReference type="PANTHER" id="PTHR30469">
    <property type="entry name" value="MULTIDRUG RESISTANCE PROTEIN MDTA"/>
    <property type="match status" value="1"/>
</dbReference>
<feature type="domain" description="YknX-like C-terminal permuted SH3-like" evidence="6">
    <location>
        <begin position="284"/>
        <end position="353"/>
    </location>
</feature>
<evidence type="ECO:0000256" key="3">
    <source>
        <dbReference type="SAM" id="SignalP"/>
    </source>
</evidence>
<dbReference type="NCBIfam" id="TIGR01730">
    <property type="entry name" value="RND_mfp"/>
    <property type="match status" value="1"/>
</dbReference>
<dbReference type="GO" id="GO:1990281">
    <property type="term" value="C:efflux pump complex"/>
    <property type="evidence" value="ECO:0007669"/>
    <property type="project" value="TreeGrafter"/>
</dbReference>
<dbReference type="Pfam" id="PF25954">
    <property type="entry name" value="Beta-barrel_RND_2"/>
    <property type="match status" value="1"/>
</dbReference>
<dbReference type="SUPFAM" id="SSF111369">
    <property type="entry name" value="HlyD-like secretion proteins"/>
    <property type="match status" value="1"/>
</dbReference>
<dbReference type="RefSeq" id="WP_123401343.1">
    <property type="nucleotide sequence ID" value="NZ_RJVI01000002.1"/>
</dbReference>
<evidence type="ECO:0000259" key="6">
    <source>
        <dbReference type="Pfam" id="PF25989"/>
    </source>
</evidence>
<dbReference type="GO" id="GO:0015562">
    <property type="term" value="F:efflux transmembrane transporter activity"/>
    <property type="evidence" value="ECO:0007669"/>
    <property type="project" value="TreeGrafter"/>
</dbReference>
<keyword evidence="2" id="KW-0175">Coiled coil</keyword>
<comment type="similarity">
    <text evidence="1">Belongs to the membrane fusion protein (MFP) (TC 8.A.1) family.</text>
</comment>